<protein>
    <submittedName>
        <fullName evidence="1">Uncharacterized protein</fullName>
    </submittedName>
</protein>
<accession>A0A140HLM8</accession>
<dbReference type="KEGG" id="vg:29081846"/>
<sequence>MEEFHWWFKENWDSFKNVARRKLKSDHFWGDIYYLYHIDDGQSSYAFFNQSDLDEWLDKTFWDGCHYESSDIETSMDDFKIWKLIPESDVKKYPSLYKDAKWTSLVVGEETYFRTPVSICVEQTVLVSTSSY</sequence>
<evidence type="ECO:0000313" key="1">
    <source>
        <dbReference type="EMBL" id="AMO25890.1"/>
    </source>
</evidence>
<organism evidence="1 2">
    <name type="scientific">Bacillus phage Deep Blue</name>
    <dbReference type="NCBI Taxonomy" id="1792245"/>
    <lineage>
        <taxon>Viruses</taxon>
        <taxon>Duplodnaviria</taxon>
        <taxon>Heunggongvirae</taxon>
        <taxon>Uroviricota</taxon>
        <taxon>Caudoviricetes</taxon>
        <taxon>Herelleviridae</taxon>
        <taxon>Bastillevirinae</taxon>
        <taxon>Caeruleovirus</taxon>
        <taxon>Caeruleovirus deepblue</taxon>
    </lineage>
</organism>
<dbReference type="RefSeq" id="YP_009285379.1">
    <property type="nucleotide sequence ID" value="NC_031056.1"/>
</dbReference>
<name>A0A140HLM8_9CAUD</name>
<proteinExistence type="predicted"/>
<keyword evidence="2" id="KW-1185">Reference proteome</keyword>
<dbReference type="EMBL" id="KU577463">
    <property type="protein sequence ID" value="AMO25890.1"/>
    <property type="molecule type" value="Genomic_DNA"/>
</dbReference>
<evidence type="ECO:0000313" key="2">
    <source>
        <dbReference type="Proteomes" id="UP000201785"/>
    </source>
</evidence>
<gene>
    <name evidence="1" type="ORF">Blue_067</name>
</gene>
<dbReference type="Proteomes" id="UP000201785">
    <property type="component" value="Segment"/>
</dbReference>
<dbReference type="OrthoDB" id="13444at10239"/>
<dbReference type="GeneID" id="29081846"/>
<reference evidence="1 2" key="1">
    <citation type="journal article" date="2016" name="Genome Announc.">
        <title>Complete Genome Sequence of Bacteriophage Deep-Blue Infecting Emetic Bacillus cereus.</title>
        <authorList>
            <person name="Hock L."/>
            <person name="Gillis A."/>
            <person name="Mahillon J."/>
        </authorList>
    </citation>
    <scope>NUCLEOTIDE SEQUENCE [LARGE SCALE GENOMIC DNA]</scope>
</reference>